<feature type="transmembrane region" description="Helical" evidence="1">
    <location>
        <begin position="5"/>
        <end position="22"/>
    </location>
</feature>
<dbReference type="STRING" id="571933.SAMN05216362_12521"/>
<dbReference type="AlphaFoldDB" id="A0A1H9IJP1"/>
<reference evidence="2 3" key="1">
    <citation type="submission" date="2016-10" db="EMBL/GenBank/DDBJ databases">
        <authorList>
            <person name="de Groot N.N."/>
        </authorList>
    </citation>
    <scope>NUCLEOTIDE SEQUENCE [LARGE SCALE GENOMIC DNA]</scope>
    <source>
        <strain evidence="2 3">DSM 21633</strain>
    </source>
</reference>
<evidence type="ECO:0000313" key="2">
    <source>
        <dbReference type="EMBL" id="SEQ74702.1"/>
    </source>
</evidence>
<evidence type="ECO:0000313" key="3">
    <source>
        <dbReference type="Proteomes" id="UP000199427"/>
    </source>
</evidence>
<keyword evidence="3" id="KW-1185">Reference proteome</keyword>
<dbReference type="EMBL" id="FOES01000025">
    <property type="protein sequence ID" value="SEQ74702.1"/>
    <property type="molecule type" value="Genomic_DNA"/>
</dbReference>
<dbReference type="Proteomes" id="UP000199427">
    <property type="component" value="Unassembled WGS sequence"/>
</dbReference>
<gene>
    <name evidence="2" type="ORF">SAMN05216362_12521</name>
</gene>
<evidence type="ECO:0000256" key="1">
    <source>
        <dbReference type="SAM" id="Phobius"/>
    </source>
</evidence>
<protein>
    <submittedName>
        <fullName evidence="2">Uncharacterized protein</fullName>
    </submittedName>
</protein>
<name>A0A1H9IJP1_9BACI</name>
<dbReference type="RefSeq" id="WP_177176373.1">
    <property type="nucleotide sequence ID" value="NZ_FOES01000025.1"/>
</dbReference>
<sequence length="51" mass="5571">MVIGLLMMGFIVVFLSFFIDVIGTSNALLISTVLFVLAIVLLIIKSKKVTK</sequence>
<proteinExistence type="predicted"/>
<feature type="transmembrane region" description="Helical" evidence="1">
    <location>
        <begin position="28"/>
        <end position="44"/>
    </location>
</feature>
<keyword evidence="1" id="KW-1133">Transmembrane helix</keyword>
<keyword evidence="1" id="KW-0812">Transmembrane</keyword>
<keyword evidence="1" id="KW-0472">Membrane</keyword>
<accession>A0A1H9IJP1</accession>
<organism evidence="2 3">
    <name type="scientific">Piscibacillus halophilus</name>
    <dbReference type="NCBI Taxonomy" id="571933"/>
    <lineage>
        <taxon>Bacteria</taxon>
        <taxon>Bacillati</taxon>
        <taxon>Bacillota</taxon>
        <taxon>Bacilli</taxon>
        <taxon>Bacillales</taxon>
        <taxon>Bacillaceae</taxon>
        <taxon>Piscibacillus</taxon>
    </lineage>
</organism>